<dbReference type="SMART" id="SM00028">
    <property type="entry name" value="TPR"/>
    <property type="match status" value="2"/>
</dbReference>
<dbReference type="InterPro" id="IPR011990">
    <property type="entry name" value="TPR-like_helical_dom_sf"/>
</dbReference>
<proteinExistence type="predicted"/>
<protein>
    <submittedName>
        <fullName evidence="3">Tetratricopeptide repeat protein</fullName>
    </submittedName>
</protein>
<dbReference type="Pfam" id="PF00515">
    <property type="entry name" value="TPR_1"/>
    <property type="match status" value="1"/>
</dbReference>
<evidence type="ECO:0000256" key="1">
    <source>
        <dbReference type="PROSITE-ProRule" id="PRU00339"/>
    </source>
</evidence>
<dbReference type="RefSeq" id="WP_277732203.1">
    <property type="nucleotide sequence ID" value="NZ_CP120733.1"/>
</dbReference>
<dbReference type="PROSITE" id="PS50293">
    <property type="entry name" value="TPR_REGION"/>
    <property type="match status" value="1"/>
</dbReference>
<evidence type="ECO:0000313" key="3">
    <source>
        <dbReference type="EMBL" id="WFD10225.1"/>
    </source>
</evidence>
<dbReference type="Proteomes" id="UP001222800">
    <property type="component" value="Chromosome"/>
</dbReference>
<feature type="transmembrane region" description="Helical" evidence="2">
    <location>
        <begin position="5"/>
        <end position="21"/>
    </location>
</feature>
<organism evidence="3 4">
    <name type="scientific">Tepidibacter hydrothermalis</name>
    <dbReference type="NCBI Taxonomy" id="3036126"/>
    <lineage>
        <taxon>Bacteria</taxon>
        <taxon>Bacillati</taxon>
        <taxon>Bacillota</taxon>
        <taxon>Clostridia</taxon>
        <taxon>Peptostreptococcales</taxon>
        <taxon>Peptostreptococcaceae</taxon>
        <taxon>Tepidibacter</taxon>
    </lineage>
</organism>
<keyword evidence="1" id="KW-0802">TPR repeat</keyword>
<dbReference type="EMBL" id="CP120733">
    <property type="protein sequence ID" value="WFD10225.1"/>
    <property type="molecule type" value="Genomic_DNA"/>
</dbReference>
<evidence type="ECO:0000256" key="2">
    <source>
        <dbReference type="SAM" id="Phobius"/>
    </source>
</evidence>
<evidence type="ECO:0000313" key="4">
    <source>
        <dbReference type="Proteomes" id="UP001222800"/>
    </source>
</evidence>
<keyword evidence="2" id="KW-0472">Membrane</keyword>
<sequence>MKRVVINRLIYLTLICIGVFLAIKDMYYIIAIPVIMWLLVERVYWKSFYEGKKMLYKKQFKSAAGKFEFFLKELEDKPWLNNLKMFNIGIYTHNLQAQCYNNIGICYLESKSYKKATKHFNKAIELDDMFCIPYYNLAIIKLIHDNEEEAGDYLLQSIKRGYNKVKLKQLKGYVMMKYKM</sequence>
<feature type="repeat" description="TPR" evidence="1">
    <location>
        <begin position="97"/>
        <end position="130"/>
    </location>
</feature>
<keyword evidence="4" id="KW-1185">Reference proteome</keyword>
<feature type="transmembrane region" description="Helical" evidence="2">
    <location>
        <begin position="27"/>
        <end position="45"/>
    </location>
</feature>
<keyword evidence="2" id="KW-1133">Transmembrane helix</keyword>
<keyword evidence="2" id="KW-0812">Transmembrane</keyword>
<dbReference type="InterPro" id="IPR019734">
    <property type="entry name" value="TPR_rpt"/>
</dbReference>
<reference evidence="3 4" key="1">
    <citation type="submission" date="2023-03" db="EMBL/GenBank/DDBJ databases">
        <title>Complete genome sequence of Tepidibacter sp. SWIR-1, isolated from a deep-sea hydrothermal vent.</title>
        <authorList>
            <person name="Li X."/>
        </authorList>
    </citation>
    <scope>NUCLEOTIDE SEQUENCE [LARGE SCALE GENOMIC DNA]</scope>
    <source>
        <strain evidence="3 4">SWIR-1</strain>
    </source>
</reference>
<gene>
    <name evidence="3" type="ORF">P4S50_17995</name>
</gene>
<accession>A0ABY8EEB5</accession>
<dbReference type="Gene3D" id="1.25.40.10">
    <property type="entry name" value="Tetratricopeptide repeat domain"/>
    <property type="match status" value="1"/>
</dbReference>
<name>A0ABY8EEB5_9FIRM</name>
<dbReference type="PROSITE" id="PS50005">
    <property type="entry name" value="TPR"/>
    <property type="match status" value="1"/>
</dbReference>
<dbReference type="SUPFAM" id="SSF48452">
    <property type="entry name" value="TPR-like"/>
    <property type="match status" value="1"/>
</dbReference>